<evidence type="ECO:0000259" key="5">
    <source>
        <dbReference type="PROSITE" id="PS51891"/>
    </source>
</evidence>
<dbReference type="PANTHER" id="PTHR33337:SF40">
    <property type="entry name" value="CENP-V_GFA DOMAIN-CONTAINING PROTEIN-RELATED"/>
    <property type="match status" value="1"/>
</dbReference>
<evidence type="ECO:0000256" key="1">
    <source>
        <dbReference type="ARBA" id="ARBA00005495"/>
    </source>
</evidence>
<dbReference type="RefSeq" id="WP_258294574.1">
    <property type="nucleotide sequence ID" value="NZ_JANKJG010000006.1"/>
</dbReference>
<keyword evidence="7" id="KW-1185">Reference proteome</keyword>
<evidence type="ECO:0000256" key="4">
    <source>
        <dbReference type="ARBA" id="ARBA00023239"/>
    </source>
</evidence>
<protein>
    <submittedName>
        <fullName evidence="6">GFA family protein</fullName>
    </submittedName>
</protein>
<evidence type="ECO:0000256" key="3">
    <source>
        <dbReference type="ARBA" id="ARBA00022833"/>
    </source>
</evidence>
<organism evidence="6 7">
    <name type="scientific">Pseudosulfitobacter koreensis</name>
    <dbReference type="NCBI Taxonomy" id="2968472"/>
    <lineage>
        <taxon>Bacteria</taxon>
        <taxon>Pseudomonadati</taxon>
        <taxon>Pseudomonadota</taxon>
        <taxon>Alphaproteobacteria</taxon>
        <taxon>Rhodobacterales</taxon>
        <taxon>Roseobacteraceae</taxon>
        <taxon>Pseudosulfitobacter</taxon>
    </lineage>
</organism>
<dbReference type="InterPro" id="IPR011057">
    <property type="entry name" value="Mss4-like_sf"/>
</dbReference>
<keyword evidence="4" id="KW-0456">Lyase</keyword>
<accession>A0ABT1Z152</accession>
<reference evidence="6" key="1">
    <citation type="submission" date="2022-07" db="EMBL/GenBank/DDBJ databases">
        <title>Pseudosulfitobacter sp. strain AP-MA-4, whole genome sequence.</title>
        <authorList>
            <person name="Jiang Y."/>
        </authorList>
    </citation>
    <scope>NUCLEOTIDE SEQUENCE</scope>
    <source>
        <strain evidence="6">AP-MA-4</strain>
    </source>
</reference>
<comment type="caution">
    <text evidence="6">The sequence shown here is derived from an EMBL/GenBank/DDBJ whole genome shotgun (WGS) entry which is preliminary data.</text>
</comment>
<dbReference type="InterPro" id="IPR006913">
    <property type="entry name" value="CENP-V/GFA"/>
</dbReference>
<dbReference type="Gene3D" id="3.90.1590.10">
    <property type="entry name" value="glutathione-dependent formaldehyde- activating enzyme (gfa)"/>
    <property type="match status" value="1"/>
</dbReference>
<keyword evidence="3" id="KW-0862">Zinc</keyword>
<dbReference type="SUPFAM" id="SSF51316">
    <property type="entry name" value="Mss4-like"/>
    <property type="match status" value="1"/>
</dbReference>
<keyword evidence="2" id="KW-0479">Metal-binding</keyword>
<comment type="similarity">
    <text evidence="1">Belongs to the Gfa family.</text>
</comment>
<proteinExistence type="inferred from homology"/>
<evidence type="ECO:0000313" key="6">
    <source>
        <dbReference type="EMBL" id="MCR8826843.1"/>
    </source>
</evidence>
<dbReference type="Proteomes" id="UP001165396">
    <property type="component" value="Unassembled WGS sequence"/>
</dbReference>
<dbReference type="EMBL" id="JANKJG010000006">
    <property type="protein sequence ID" value="MCR8826843.1"/>
    <property type="molecule type" value="Genomic_DNA"/>
</dbReference>
<dbReference type="Pfam" id="PF04828">
    <property type="entry name" value="GFA"/>
    <property type="match status" value="1"/>
</dbReference>
<dbReference type="PROSITE" id="PS51891">
    <property type="entry name" value="CENP_V_GFA"/>
    <property type="match status" value="1"/>
</dbReference>
<evidence type="ECO:0000256" key="2">
    <source>
        <dbReference type="ARBA" id="ARBA00022723"/>
    </source>
</evidence>
<sequence length="141" mass="14985">MARTGSCICGGVRYSIAADLRHTGACHCGMCRKWSGGVYLGIEVAAKDFELQAKDSLSIYASSPWAERGFCNTCGSSIFYRVTAEGPHQGTFHVGLGTLDDPGGITLTEEIFIDIKPQGYAFAGDTAKMTEAEVMAMFAPG</sequence>
<name>A0ABT1Z152_9RHOB</name>
<gene>
    <name evidence="6" type="ORF">NTA49_09870</name>
</gene>
<feature type="domain" description="CENP-V/GFA" evidence="5">
    <location>
        <begin position="3"/>
        <end position="121"/>
    </location>
</feature>
<evidence type="ECO:0000313" key="7">
    <source>
        <dbReference type="Proteomes" id="UP001165396"/>
    </source>
</evidence>
<dbReference type="PANTHER" id="PTHR33337">
    <property type="entry name" value="GFA DOMAIN-CONTAINING PROTEIN"/>
    <property type="match status" value="1"/>
</dbReference>